<gene>
    <name evidence="19" type="ORF">FSB_LOCUS56944</name>
</gene>
<evidence type="ECO:0000256" key="3">
    <source>
        <dbReference type="ARBA" id="ARBA00022679"/>
    </source>
</evidence>
<dbReference type="Gene3D" id="3.10.10.10">
    <property type="entry name" value="HIV Type 1 Reverse Transcriptase, subunit A, domain 1"/>
    <property type="match status" value="1"/>
</dbReference>
<dbReference type="InterPro" id="IPR005162">
    <property type="entry name" value="Retrotrans_gag_dom"/>
</dbReference>
<feature type="region of interest" description="Disordered" evidence="14">
    <location>
        <begin position="544"/>
        <end position="592"/>
    </location>
</feature>
<evidence type="ECO:0000259" key="18">
    <source>
        <dbReference type="PROSITE" id="PS51005"/>
    </source>
</evidence>
<feature type="compositionally biased region" description="Polar residues" evidence="14">
    <location>
        <begin position="268"/>
        <end position="278"/>
    </location>
</feature>
<evidence type="ECO:0000256" key="8">
    <source>
        <dbReference type="ARBA" id="ARBA00022918"/>
    </source>
</evidence>
<dbReference type="InterPro" id="IPR056924">
    <property type="entry name" value="SH3_Tf2-1"/>
</dbReference>
<dbReference type="Pfam" id="PF02365">
    <property type="entry name" value="NAM"/>
    <property type="match status" value="1"/>
</dbReference>
<evidence type="ECO:0000256" key="9">
    <source>
        <dbReference type="ARBA" id="ARBA00023015"/>
    </source>
</evidence>
<dbReference type="Pfam" id="PF00078">
    <property type="entry name" value="RVT_1"/>
    <property type="match status" value="1"/>
</dbReference>
<evidence type="ECO:0000256" key="14">
    <source>
        <dbReference type="SAM" id="MobiDB-lite"/>
    </source>
</evidence>
<evidence type="ECO:0000256" key="2">
    <source>
        <dbReference type="ARBA" id="ARBA00022670"/>
    </source>
</evidence>
<evidence type="ECO:0000256" key="6">
    <source>
        <dbReference type="ARBA" id="ARBA00022759"/>
    </source>
</evidence>
<dbReference type="GO" id="GO:0004519">
    <property type="term" value="F:endonuclease activity"/>
    <property type="evidence" value="ECO:0007669"/>
    <property type="project" value="UniProtKB-KW"/>
</dbReference>
<feature type="region of interest" description="Disordered" evidence="14">
    <location>
        <begin position="328"/>
        <end position="372"/>
    </location>
</feature>
<feature type="domain" description="Integrase catalytic" evidence="17">
    <location>
        <begin position="1362"/>
        <end position="1475"/>
    </location>
</feature>
<dbReference type="InterPro" id="IPR041588">
    <property type="entry name" value="Integrase_H2C2"/>
</dbReference>
<keyword evidence="13" id="KW-0862">Zinc</keyword>
<keyword evidence="5" id="KW-0540">Nuclease</keyword>
<sequence>MSNISMVEAKLPPGFRFHPRDEELVCDYLMKKVTYCDSPLLIEVDLNKCEPWDIPETACVGGKEWYFYTQRDRKYATGLRTNRATASGYWKATGKDRSVLRKGSLVGMRKTLVFYQGRAPKGRKTDWVMHEFRIEGPLAPPKISSTKEDWVLSRVFYKNREVGTKPSMGSCYDDTGCSSLPALMDSYITFDQPQTHVDEYEQVPCFSIFNQNQTNNQNFTHMTNMEPNLLTKITATTFKGIPNNIGTCLDPSSCDKTVLKAVLSQLSNMDSNPNNMKGSPSLGEGSAESYLSEVGYNMEDRDEGHTNFEMDVLRRQLQELQQRLEQYENQRRGARHHGSESDNENPFHRAHSHSSGESTPPHPRFVRNSRPGFDMKVDIPDFEGKMQPDDFIDWLTTVERIFDFKDVPENRKVKVVAIKLRKHASIWWEHLKRQREREGRERITTWAKMKRELKRKYLPDHYKQDAFMKFHNFKQRELSVEEYIAEFDHLMIRCDVVEQEEQMIARYLGGLRVEISDVVQLQPYWNYYDVCKLAMKVEKQQKEKRGNSFRSFTRDGVSNRGSGSTSKNTTIPKTAAAKPKNEATTGSNRPVTSNTNRRCFKCQGFGHIASDCPNRKMVTLVEEDMVMEDEDDFSPETNEHVAEEEEITYADRGEALVVQRSLKVTYVEDEWLRNNIFHTRCTSHGKVCNVIIDGGSCENVVAATMVEKLKLKTKDHPEPYKLQWLCKGNEVKVNKRCLVEFSIGKNYKDAVICDIVLMDACHLLLGRPWQYDRKTKYDGFKNAYSFEKDGVKVLLVPLKMVHVPKPSFGEGTNLLTRSGVEKALMENDEGFAIVHCIDLVPGSVLPNKPAYRLNPKEHEELQRQVEELIEKGLVRESMSPCAVPALLVPKKDGSWRMCIDSRAVNKITIRYRFPIPRLDDLLDQLYGAVIFSKIDLHSGYHQIRMRPGDEWKTAFKTREGLYEWMVMPFGLSNAPSTFMRLMNHVFKPFIGLFVVVYFDDILVYSKSQQDHMEHLYQVFQTLRKQKSYVNLKKCHFLTDSLVFLGYVVSAEGIKMDPSKIEAIISWPGGKFQWNEEAQKSFELIKKKVTEAPVLILPDFSKLFEVDCDASGVGIGAVLSQEGKPIAFFSEKLNESRRKYSTYDKEFYAIIRALDHWSHYLLPNEFLLHSDHEALKYLNSQQKLNSRHASWVEFLQPYSFSIKHKSGKLNQVADALSRRHSLLSTTEVQVLGFEVLKELYKNDPDFGNVWESCSTGSFNHFLVQEGFLFKNNRLCIPQCSLRRAIIQEVHGGGLAGHFGRDKTLALVQENFFWPKLARDVESFVKSCRICQIAKSHSKNTGLYTPLPVPKAPWEDISLDFTVDASHIADLYFREIVKLHGVPKTITSDRDSKFISHFWRTLWRKLGTTLQFSSSYHPQTDGQTEVVNRSLGNLLRSFVGKNIRQWDLLLAQAEFAYNRSPCQTTGHSPFEAMYGLNPIGPLDLAPLPVTNHFSGDAEERAKEIKKLHEQIRGSILKKNEQYSKQANKHWKPAAFKEGDLVWIHLRKERFPSKRSSKLMPRADGPFRVLQRIGEKAYKIELPGDYGVSATFNVSDLSPYYEDQEDQVDFGTSLHQPGEIDTGVSKEPDPI</sequence>
<dbReference type="GO" id="GO:0006508">
    <property type="term" value="P:proteolysis"/>
    <property type="evidence" value="ECO:0007669"/>
    <property type="project" value="UniProtKB-KW"/>
</dbReference>
<evidence type="ECO:0000256" key="10">
    <source>
        <dbReference type="ARBA" id="ARBA00023125"/>
    </source>
</evidence>
<dbReference type="PANTHER" id="PTHR35046">
    <property type="entry name" value="ZINC KNUCKLE (CCHC-TYPE) FAMILY PROTEIN"/>
    <property type="match status" value="1"/>
</dbReference>
<dbReference type="InterPro" id="IPR003441">
    <property type="entry name" value="NAC-dom"/>
</dbReference>
<dbReference type="SUPFAM" id="SSF101941">
    <property type="entry name" value="NAC domain"/>
    <property type="match status" value="1"/>
</dbReference>
<keyword evidence="12" id="KW-0539">Nucleus</keyword>
<dbReference type="Pfam" id="PF00098">
    <property type="entry name" value="zf-CCHC"/>
    <property type="match status" value="1"/>
</dbReference>
<dbReference type="EC" id="2.7.7.49" evidence="1"/>
<dbReference type="PROSITE" id="PS50994">
    <property type="entry name" value="INTEGRASE"/>
    <property type="match status" value="1"/>
</dbReference>
<accession>A0A2N9IVZ5</accession>
<proteinExistence type="predicted"/>
<keyword evidence="2" id="KW-0645">Protease</keyword>
<dbReference type="Pfam" id="PF17921">
    <property type="entry name" value="Integrase_H2C2"/>
    <property type="match status" value="1"/>
</dbReference>
<dbReference type="GO" id="GO:0006355">
    <property type="term" value="P:regulation of DNA-templated transcription"/>
    <property type="evidence" value="ECO:0007669"/>
    <property type="project" value="InterPro"/>
</dbReference>
<dbReference type="EMBL" id="OIVN01006257">
    <property type="protein sequence ID" value="SPD29062.1"/>
    <property type="molecule type" value="Genomic_DNA"/>
</dbReference>
<evidence type="ECO:0000256" key="11">
    <source>
        <dbReference type="ARBA" id="ARBA00023163"/>
    </source>
</evidence>
<evidence type="ECO:0000256" key="5">
    <source>
        <dbReference type="ARBA" id="ARBA00022722"/>
    </source>
</evidence>
<keyword evidence="7" id="KW-0378">Hydrolase</keyword>
<feature type="domain" description="NAC" evidence="18">
    <location>
        <begin position="11"/>
        <end position="158"/>
    </location>
</feature>
<keyword evidence="11" id="KW-0804">Transcription</keyword>
<feature type="domain" description="CCHC-type" evidence="15">
    <location>
        <begin position="597"/>
        <end position="614"/>
    </location>
</feature>
<keyword evidence="13" id="KW-0479">Metal-binding</keyword>
<dbReference type="InterPro" id="IPR001584">
    <property type="entry name" value="Integrase_cat-core"/>
</dbReference>
<dbReference type="GO" id="GO:0015074">
    <property type="term" value="P:DNA integration"/>
    <property type="evidence" value="ECO:0007669"/>
    <property type="project" value="InterPro"/>
</dbReference>
<dbReference type="InterPro" id="IPR036093">
    <property type="entry name" value="NAC_dom_sf"/>
</dbReference>
<dbReference type="FunFam" id="3.10.10.10:FF:000007">
    <property type="entry name" value="Retrovirus-related Pol polyprotein from transposon 17.6-like Protein"/>
    <property type="match status" value="1"/>
</dbReference>
<evidence type="ECO:0000259" key="17">
    <source>
        <dbReference type="PROSITE" id="PS50994"/>
    </source>
</evidence>
<keyword evidence="13" id="KW-0863">Zinc-finger</keyword>
<keyword evidence="8" id="KW-0695">RNA-directed DNA polymerase</keyword>
<organism evidence="19">
    <name type="scientific">Fagus sylvatica</name>
    <name type="common">Beechnut</name>
    <dbReference type="NCBI Taxonomy" id="28930"/>
    <lineage>
        <taxon>Eukaryota</taxon>
        <taxon>Viridiplantae</taxon>
        <taxon>Streptophyta</taxon>
        <taxon>Embryophyta</taxon>
        <taxon>Tracheophyta</taxon>
        <taxon>Spermatophyta</taxon>
        <taxon>Magnoliopsida</taxon>
        <taxon>eudicotyledons</taxon>
        <taxon>Gunneridae</taxon>
        <taxon>Pentapetalae</taxon>
        <taxon>rosids</taxon>
        <taxon>fabids</taxon>
        <taxon>Fagales</taxon>
        <taxon>Fagaceae</taxon>
        <taxon>Fagus</taxon>
    </lineage>
</organism>
<dbReference type="GO" id="GO:0008270">
    <property type="term" value="F:zinc ion binding"/>
    <property type="evidence" value="ECO:0007669"/>
    <property type="project" value="UniProtKB-KW"/>
</dbReference>
<reference evidence="19" key="1">
    <citation type="submission" date="2018-02" db="EMBL/GenBank/DDBJ databases">
        <authorList>
            <person name="Cohen D.B."/>
            <person name="Kent A.D."/>
        </authorList>
    </citation>
    <scope>NUCLEOTIDE SEQUENCE</scope>
</reference>
<dbReference type="Gene3D" id="3.30.70.270">
    <property type="match status" value="1"/>
</dbReference>
<keyword evidence="3" id="KW-0808">Transferase</keyword>
<dbReference type="Gene3D" id="1.10.340.70">
    <property type="match status" value="1"/>
</dbReference>
<dbReference type="CDD" id="cd09274">
    <property type="entry name" value="RNase_HI_RT_Ty3"/>
    <property type="match status" value="1"/>
</dbReference>
<dbReference type="Pfam" id="PF03732">
    <property type="entry name" value="Retrotrans_gag"/>
    <property type="match status" value="1"/>
</dbReference>
<dbReference type="InterPro" id="IPR001878">
    <property type="entry name" value="Znf_CCHC"/>
</dbReference>
<dbReference type="SUPFAM" id="SSF57756">
    <property type="entry name" value="Retrovirus zinc finger-like domains"/>
    <property type="match status" value="1"/>
</dbReference>
<feature type="region of interest" description="Disordered" evidence="14">
    <location>
        <begin position="1603"/>
        <end position="1628"/>
    </location>
</feature>
<keyword evidence="4" id="KW-0548">Nucleotidyltransferase</keyword>
<dbReference type="CDD" id="cd00303">
    <property type="entry name" value="retropepsin_like"/>
    <property type="match status" value="1"/>
</dbReference>
<dbReference type="SUPFAM" id="SSF56672">
    <property type="entry name" value="DNA/RNA polymerases"/>
    <property type="match status" value="1"/>
</dbReference>
<dbReference type="PROSITE" id="PS50878">
    <property type="entry name" value="RT_POL"/>
    <property type="match status" value="1"/>
</dbReference>
<evidence type="ECO:0000259" key="15">
    <source>
        <dbReference type="PROSITE" id="PS50158"/>
    </source>
</evidence>
<dbReference type="InterPro" id="IPR036397">
    <property type="entry name" value="RNaseH_sf"/>
</dbReference>
<dbReference type="InterPro" id="IPR043502">
    <property type="entry name" value="DNA/RNA_pol_sf"/>
</dbReference>
<keyword evidence="6" id="KW-0255">Endonuclease</keyword>
<dbReference type="PROSITE" id="PS50158">
    <property type="entry name" value="ZF_CCHC"/>
    <property type="match status" value="1"/>
</dbReference>
<feature type="region of interest" description="Disordered" evidence="14">
    <location>
        <begin position="268"/>
        <end position="287"/>
    </location>
</feature>
<feature type="compositionally biased region" description="Polar residues" evidence="14">
    <location>
        <begin position="582"/>
        <end position="592"/>
    </location>
</feature>
<keyword evidence="10" id="KW-0238">DNA-binding</keyword>
<evidence type="ECO:0000256" key="7">
    <source>
        <dbReference type="ARBA" id="ARBA00022801"/>
    </source>
</evidence>
<dbReference type="SMART" id="SM00343">
    <property type="entry name" value="ZnF_C2HC"/>
    <property type="match status" value="1"/>
</dbReference>
<dbReference type="CDD" id="cd01647">
    <property type="entry name" value="RT_LTR"/>
    <property type="match status" value="1"/>
</dbReference>
<feature type="domain" description="Reverse transcriptase" evidence="16">
    <location>
        <begin position="869"/>
        <end position="1048"/>
    </location>
</feature>
<name>A0A2N9IVZ5_FAGSY</name>
<dbReference type="Gene3D" id="2.170.150.80">
    <property type="entry name" value="NAC domain"/>
    <property type="match status" value="1"/>
</dbReference>
<dbReference type="Gene3D" id="3.30.420.10">
    <property type="entry name" value="Ribonuclease H-like superfamily/Ribonuclease H"/>
    <property type="match status" value="1"/>
</dbReference>
<evidence type="ECO:0000256" key="4">
    <source>
        <dbReference type="ARBA" id="ARBA00022695"/>
    </source>
</evidence>
<protein>
    <recommendedName>
        <fullName evidence="1">RNA-directed DNA polymerase</fullName>
        <ecNumber evidence="1">2.7.7.49</ecNumber>
    </recommendedName>
</protein>
<dbReference type="InterPro" id="IPR043128">
    <property type="entry name" value="Rev_trsase/Diguanyl_cyclase"/>
</dbReference>
<evidence type="ECO:0000256" key="1">
    <source>
        <dbReference type="ARBA" id="ARBA00012493"/>
    </source>
</evidence>
<evidence type="ECO:0000256" key="13">
    <source>
        <dbReference type="PROSITE-ProRule" id="PRU00047"/>
    </source>
</evidence>
<dbReference type="GO" id="GO:0003677">
    <property type="term" value="F:DNA binding"/>
    <property type="evidence" value="ECO:0007669"/>
    <property type="project" value="UniProtKB-KW"/>
</dbReference>
<feature type="compositionally biased region" description="Polar residues" evidence="14">
    <location>
        <begin position="559"/>
        <end position="572"/>
    </location>
</feature>
<dbReference type="InterPro" id="IPR041373">
    <property type="entry name" value="RT_RNaseH"/>
</dbReference>
<dbReference type="Pfam" id="PF17917">
    <property type="entry name" value="RT_RNaseH"/>
    <property type="match status" value="1"/>
</dbReference>
<dbReference type="Pfam" id="PF24626">
    <property type="entry name" value="SH3_Tf2-1"/>
    <property type="match status" value="1"/>
</dbReference>
<keyword evidence="9" id="KW-0805">Transcription regulation</keyword>
<dbReference type="InterPro" id="IPR036875">
    <property type="entry name" value="Znf_CCHC_sf"/>
</dbReference>
<evidence type="ECO:0000256" key="12">
    <source>
        <dbReference type="ARBA" id="ARBA00023242"/>
    </source>
</evidence>
<dbReference type="PANTHER" id="PTHR35046:SF23">
    <property type="entry name" value="NUCLEOTIDYLTRANSFERASE, RIBONUCLEASE H"/>
    <property type="match status" value="1"/>
</dbReference>
<dbReference type="FunFam" id="1.10.340.70:FF:000001">
    <property type="entry name" value="Retrovirus-related Pol polyprotein from transposon gypsy-like Protein"/>
    <property type="match status" value="1"/>
</dbReference>
<dbReference type="InterPro" id="IPR021109">
    <property type="entry name" value="Peptidase_aspartic_dom_sf"/>
</dbReference>
<dbReference type="GO" id="GO:0008233">
    <property type="term" value="F:peptidase activity"/>
    <property type="evidence" value="ECO:0007669"/>
    <property type="project" value="UniProtKB-KW"/>
</dbReference>
<dbReference type="Gene3D" id="4.10.60.10">
    <property type="entry name" value="Zinc finger, CCHC-type"/>
    <property type="match status" value="1"/>
</dbReference>
<dbReference type="InterPro" id="IPR012337">
    <property type="entry name" value="RNaseH-like_sf"/>
</dbReference>
<dbReference type="Gene3D" id="2.40.70.10">
    <property type="entry name" value="Acid Proteases"/>
    <property type="match status" value="1"/>
</dbReference>
<dbReference type="InterPro" id="IPR000477">
    <property type="entry name" value="RT_dom"/>
</dbReference>
<dbReference type="GO" id="GO:0003964">
    <property type="term" value="F:RNA-directed DNA polymerase activity"/>
    <property type="evidence" value="ECO:0007669"/>
    <property type="project" value="UniProtKB-KW"/>
</dbReference>
<evidence type="ECO:0000313" key="19">
    <source>
        <dbReference type="EMBL" id="SPD29062.1"/>
    </source>
</evidence>
<dbReference type="SUPFAM" id="SSF53098">
    <property type="entry name" value="Ribonuclease H-like"/>
    <property type="match status" value="1"/>
</dbReference>
<dbReference type="PROSITE" id="PS51005">
    <property type="entry name" value="NAC"/>
    <property type="match status" value="1"/>
</dbReference>
<evidence type="ECO:0000259" key="16">
    <source>
        <dbReference type="PROSITE" id="PS50878"/>
    </source>
</evidence>